<evidence type="ECO:0000259" key="2">
    <source>
        <dbReference type="Pfam" id="PF17657"/>
    </source>
</evidence>
<proteinExistence type="predicted"/>
<feature type="domain" description="DNA polymerase helix-hairpin-helix motif" evidence="1">
    <location>
        <begin position="283"/>
        <end position="372"/>
    </location>
</feature>
<dbReference type="Pfam" id="PF17657">
    <property type="entry name" value="DNA_pol3_finger"/>
    <property type="match status" value="1"/>
</dbReference>
<dbReference type="InterPro" id="IPR004805">
    <property type="entry name" value="DnaE2/DnaE/PolC"/>
</dbReference>
<dbReference type="PANTHER" id="PTHR32294">
    <property type="entry name" value="DNA POLYMERASE III SUBUNIT ALPHA"/>
    <property type="match status" value="1"/>
</dbReference>
<keyword evidence="3" id="KW-0548">Nucleotidyltransferase</keyword>
<dbReference type="NCBIfam" id="TIGR00594">
    <property type="entry name" value="polc"/>
    <property type="match status" value="1"/>
</dbReference>
<evidence type="ECO:0000259" key="1">
    <source>
        <dbReference type="Pfam" id="PF14579"/>
    </source>
</evidence>
<dbReference type="PANTHER" id="PTHR32294:SF0">
    <property type="entry name" value="DNA POLYMERASE III SUBUNIT ALPHA"/>
    <property type="match status" value="1"/>
</dbReference>
<accession>A0A644WUQ8</accession>
<reference evidence="3" key="1">
    <citation type="submission" date="2019-08" db="EMBL/GenBank/DDBJ databases">
        <authorList>
            <person name="Kucharzyk K."/>
            <person name="Murdoch R.W."/>
            <person name="Higgins S."/>
            <person name="Loffler F."/>
        </authorList>
    </citation>
    <scope>NUCLEOTIDE SEQUENCE</scope>
</reference>
<name>A0A644WUQ8_9ZZZZ</name>
<keyword evidence="3" id="KW-0808">Transferase</keyword>
<protein>
    <submittedName>
        <fullName evidence="3">DNA polymerase III subunit alpha</fullName>
        <ecNumber evidence="3">2.7.7.7</ecNumber>
    </submittedName>
</protein>
<sequence length="676" mass="76491">MIIGRDDLSNYVPMARAKDSILPLVQYEGSIVEKAGLLKMDFLGLKTLSIIKDALDLVKERTGKSIDIDTISLEDEKTYKLYQKGETVGTFQFESEGMRSWLKKLKPTYIEDLIAMNALFRPGPMGFIPNFIARKHGVEKVEYPHQLAEPVLKDTYGIMIYQEQIMLLSQRLANFTKGKADELRKAMGKKKMDIIDRLRAEFIEGAKANGIEKALASDIYSTMAKFGEYGFNKSHSAAYTVLAYQTAWLKANYPAEYMAAVLGHNLNDLKKVTFYIGECRRMGIAVLGPDVNESSLKFSVNKDNQIRFGLAALKNVGESAAQSIIDERHANGNYIDINDFFKRNNFRNVNKRALESLAMAGSFDNLNTHRAQFFQTDSEGVVFLEKMIKHASQMQEKLNSQQGSLFGEMEEATFPAMEMPECPRWNLDDKLARELDVAGFYISGHPLDEFSGEVLHFSTHQIQDISDNLDTMKVGTDLLFSGVVKDLQERRDKNENLYSAFTLFDYSGDITLRAFKDDYTKFKPVLENGQKVFVHAKVDAGRFGRDPDSRELRLQSISKLAGYFDQKIGAVLFHLPMAEILPDCSKRIEEILANNSGNIAIKFLLLDPENKEVVKLSNPYLKTDINGIVQIADLEFVSGYDVRSTILNTTIPYRKKLIDTENEDIAEEVIADEYQD</sequence>
<dbReference type="InterPro" id="IPR040982">
    <property type="entry name" value="DNA_pol3_finger"/>
</dbReference>
<feature type="domain" description="DNA polymerase III alpha subunit finger" evidence="2">
    <location>
        <begin position="47"/>
        <end position="210"/>
    </location>
</feature>
<dbReference type="CDD" id="cd04485">
    <property type="entry name" value="DnaE_OBF"/>
    <property type="match status" value="1"/>
</dbReference>
<dbReference type="Gene3D" id="1.10.150.870">
    <property type="match status" value="1"/>
</dbReference>
<dbReference type="AlphaFoldDB" id="A0A644WUQ8"/>
<dbReference type="GO" id="GO:0003887">
    <property type="term" value="F:DNA-directed DNA polymerase activity"/>
    <property type="evidence" value="ECO:0007669"/>
    <property type="project" value="UniProtKB-EC"/>
</dbReference>
<dbReference type="InterPro" id="IPR029460">
    <property type="entry name" value="DNAPol_HHH"/>
</dbReference>
<comment type="caution">
    <text evidence="3">The sequence shown here is derived from an EMBL/GenBank/DDBJ whole genome shotgun (WGS) entry which is preliminary data.</text>
</comment>
<dbReference type="EC" id="2.7.7.7" evidence="3"/>
<evidence type="ECO:0000313" key="3">
    <source>
        <dbReference type="EMBL" id="MPM07331.1"/>
    </source>
</evidence>
<dbReference type="Pfam" id="PF14579">
    <property type="entry name" value="HHH_6"/>
    <property type="match status" value="1"/>
</dbReference>
<dbReference type="GO" id="GO:0008408">
    <property type="term" value="F:3'-5' exonuclease activity"/>
    <property type="evidence" value="ECO:0007669"/>
    <property type="project" value="InterPro"/>
</dbReference>
<gene>
    <name evidence="3" type="primary">dnaE_16</name>
    <name evidence="3" type="ORF">SDC9_53637</name>
</gene>
<dbReference type="EMBL" id="VSSQ01001324">
    <property type="protein sequence ID" value="MPM07331.1"/>
    <property type="molecule type" value="Genomic_DNA"/>
</dbReference>
<dbReference type="GO" id="GO:0006260">
    <property type="term" value="P:DNA replication"/>
    <property type="evidence" value="ECO:0007669"/>
    <property type="project" value="InterPro"/>
</dbReference>
<organism evidence="3">
    <name type="scientific">bioreactor metagenome</name>
    <dbReference type="NCBI Taxonomy" id="1076179"/>
    <lineage>
        <taxon>unclassified sequences</taxon>
        <taxon>metagenomes</taxon>
        <taxon>ecological metagenomes</taxon>
    </lineage>
</organism>